<feature type="compositionally biased region" description="Pro residues" evidence="1">
    <location>
        <begin position="165"/>
        <end position="178"/>
    </location>
</feature>
<feature type="region of interest" description="Disordered" evidence="1">
    <location>
        <begin position="156"/>
        <end position="178"/>
    </location>
</feature>
<feature type="region of interest" description="Disordered" evidence="1">
    <location>
        <begin position="1"/>
        <end position="36"/>
    </location>
</feature>
<accession>A0A6C0EYT3</accession>
<dbReference type="AlphaFoldDB" id="A0A6C0EYT3"/>
<organism evidence="2">
    <name type="scientific">viral metagenome</name>
    <dbReference type="NCBI Taxonomy" id="1070528"/>
    <lineage>
        <taxon>unclassified sequences</taxon>
        <taxon>metagenomes</taxon>
        <taxon>organismal metagenomes</taxon>
    </lineage>
</organism>
<name>A0A6C0EYT3_9ZZZZ</name>
<evidence type="ECO:0000313" key="2">
    <source>
        <dbReference type="EMBL" id="QHT33663.1"/>
    </source>
</evidence>
<protein>
    <submittedName>
        <fullName evidence="2">Uncharacterized protein</fullName>
    </submittedName>
</protein>
<sequence>MVVKINKNKPKKHLVKNKTRKNKTRKNKTRKNKTRKNKYGYKYKIYSGGVTPVLSPVLSMTPVLSSHINASPLNVSPVGGPAGVNPADMSVLPLGVQAYAYNRNTPYSEKVISAKTLEEQERLHSLTHSQKIHSWGNEVKRKSPIKTPNVLAPSVAAREATAAPNPEPLPPPPSLPPPPKIVLTSKGVLKTTYTPTLDIIELSGFTLNKKSGSGTLPRFIFLPFSYNLPEIIPLSFLPKRGEMETMLGEKSFEMLNLINTYNEEYYNISPRLYAILKEINKTHEYGVLIIWGKLRDELFENISVSSIDAIQSRTLFDEETTRLFMDKVKQIVLSKDTFLGPSPSNQYLRYPDDMRNFTIPAPKHSLHPTSLQIVGYNTHPMFNRHFTRNDELQLLELSEENKQTKPAPRRETIFISAHGGIGNELSSEMKILANKYLRVIELGKMHELVSPKYHKIYLIINNILLDHKNAVMFNNTTAGEKKRKEIFDIVCKYININKIEGCLVKNTLSLTDLTHDRVFGGHFNDNETVEDHDINVLTTVTLYSTGIFIPVDYKKDKSKQALYKKPIFELYPGTAHFTKSTSINMIETLLPIAIRENKIMNILIYSCAPKVTIDDKAFISTHPHFQKPGTKNPAIKLLMEGKKFLYNINRMFSSFIDIFFHDSVTELRTETVGKKTIFMQTHDYFPVGRPVEYAGLDLLKKHLNEFYIISFDRFLKEIENFNFRSVFSFAGLGSIYESYDLIETDNPVGNTPYANELIKVKIYLMEEFYSILSPSLAYFTNVSNTILRIISYLSTLYTGNTVADQVKQFTIRNDILEATNINDFFNQMTGTMIGVTNGLYGDDTRDPPSPPLFLYYPKYIQVKKEYDESNVRNIYDQLNEGLDYDRYKLDIPDASGLVRGYGESGFRGVFLNPLPPGQMRRNARDLYKYRILPNINNVKNRRKTTKIKLYDEMRVGKQARLASKSSHISI</sequence>
<reference evidence="2" key="1">
    <citation type="journal article" date="2020" name="Nature">
        <title>Giant virus diversity and host interactions through global metagenomics.</title>
        <authorList>
            <person name="Schulz F."/>
            <person name="Roux S."/>
            <person name="Paez-Espino D."/>
            <person name="Jungbluth S."/>
            <person name="Walsh D.A."/>
            <person name="Denef V.J."/>
            <person name="McMahon K.D."/>
            <person name="Konstantinidis K.T."/>
            <person name="Eloe-Fadrosh E.A."/>
            <person name="Kyrpides N.C."/>
            <person name="Woyke T."/>
        </authorList>
    </citation>
    <scope>NUCLEOTIDE SEQUENCE</scope>
    <source>
        <strain evidence="2">GVMAG-M-3300009161-36</strain>
    </source>
</reference>
<dbReference type="EMBL" id="MN738971">
    <property type="protein sequence ID" value="QHT33663.1"/>
    <property type="molecule type" value="Genomic_DNA"/>
</dbReference>
<proteinExistence type="predicted"/>
<evidence type="ECO:0000256" key="1">
    <source>
        <dbReference type="SAM" id="MobiDB-lite"/>
    </source>
</evidence>